<dbReference type="GO" id="GO:0048038">
    <property type="term" value="F:quinone binding"/>
    <property type="evidence" value="ECO:0007669"/>
    <property type="project" value="TreeGrafter"/>
</dbReference>
<dbReference type="PRINTS" id="PR00080">
    <property type="entry name" value="SDRFAMILY"/>
</dbReference>
<dbReference type="PANTHER" id="PTHR42760">
    <property type="entry name" value="SHORT-CHAIN DEHYDROGENASES/REDUCTASES FAMILY MEMBER"/>
    <property type="match status" value="1"/>
</dbReference>
<comment type="similarity">
    <text evidence="1 3">Belongs to the short-chain dehydrogenases/reductases (SDR) family.</text>
</comment>
<keyword evidence="2" id="KW-0521">NADP</keyword>
<dbReference type="PANTHER" id="PTHR42760:SF121">
    <property type="entry name" value="3-OXOACYL-(ACYL-CARRIER-PROTEIN) REDUCTASE"/>
    <property type="match status" value="1"/>
</dbReference>
<dbReference type="Pfam" id="PF00106">
    <property type="entry name" value="adh_short"/>
    <property type="match status" value="1"/>
</dbReference>
<dbReference type="eggNOG" id="KOG0725">
    <property type="taxonomic scope" value="Eukaryota"/>
</dbReference>
<dbReference type="Proteomes" id="UP000016922">
    <property type="component" value="Unassembled WGS sequence"/>
</dbReference>
<proteinExistence type="inferred from homology"/>
<dbReference type="InterPro" id="IPR036291">
    <property type="entry name" value="NAD(P)-bd_dom_sf"/>
</dbReference>
<sequence length="278" mass="29654">MASNGKSGGSSSTAVTKDYGKRTAIVTGSARGIGKAIAIRLAEDGYDVCINDISANQQGIEETVKEIEALGRKSYGHAADVSKLSEVESLVEASVKTLGDLNLMVANAGIAQVKALLDLTEDDVRRIFEVNVFGVFNCYTAGAKQMIKQGSGGKLLGCASIVAFKPFALLSHYSASKWAVRGFTQAFAMEMAEHKITVNGYAPGIVGTAMWDLIDEELGKKQDRKKGDTIKKYTEDLIALKRTSVPEDVAKCVSYLGSPDSDYMTGQTLIIDGGIEFS</sequence>
<dbReference type="AlphaFoldDB" id="S3DHI2"/>
<dbReference type="Gene3D" id="3.40.50.720">
    <property type="entry name" value="NAD(P)-binding Rossmann-like Domain"/>
    <property type="match status" value="1"/>
</dbReference>
<evidence type="ECO:0000256" key="2">
    <source>
        <dbReference type="ARBA" id="ARBA00022857"/>
    </source>
</evidence>
<evidence type="ECO:0000313" key="5">
    <source>
        <dbReference type="Proteomes" id="UP000016922"/>
    </source>
</evidence>
<dbReference type="GO" id="GO:0006633">
    <property type="term" value="P:fatty acid biosynthetic process"/>
    <property type="evidence" value="ECO:0007669"/>
    <property type="project" value="TreeGrafter"/>
</dbReference>
<dbReference type="OMA" id="MFEVNVY"/>
<dbReference type="KEGG" id="glz:GLAREA_12252"/>
<reference evidence="4 5" key="1">
    <citation type="journal article" date="2013" name="BMC Genomics">
        <title>Genomics-driven discovery of the pneumocandin biosynthetic gene cluster in the fungus Glarea lozoyensis.</title>
        <authorList>
            <person name="Chen L."/>
            <person name="Yue Q."/>
            <person name="Zhang X."/>
            <person name="Xiang M."/>
            <person name="Wang C."/>
            <person name="Li S."/>
            <person name="Che Y."/>
            <person name="Ortiz-Lopez F.J."/>
            <person name="Bills G.F."/>
            <person name="Liu X."/>
            <person name="An Z."/>
        </authorList>
    </citation>
    <scope>NUCLEOTIDE SEQUENCE [LARGE SCALE GENOMIC DNA]</scope>
    <source>
        <strain evidence="5">ATCC 20868 / MF5171</strain>
    </source>
</reference>
<dbReference type="InterPro" id="IPR002347">
    <property type="entry name" value="SDR_fam"/>
</dbReference>
<dbReference type="PROSITE" id="PS00061">
    <property type="entry name" value="ADH_SHORT"/>
    <property type="match status" value="1"/>
</dbReference>
<dbReference type="OrthoDB" id="47007at2759"/>
<dbReference type="FunFam" id="3.40.50.720:FF:000084">
    <property type="entry name" value="Short-chain dehydrogenase reductase"/>
    <property type="match status" value="1"/>
</dbReference>
<dbReference type="HOGENOM" id="CLU_010194_1_0_1"/>
<dbReference type="RefSeq" id="XP_008081225.1">
    <property type="nucleotide sequence ID" value="XM_008083034.1"/>
</dbReference>
<evidence type="ECO:0000256" key="3">
    <source>
        <dbReference type="RuleBase" id="RU000363"/>
    </source>
</evidence>
<keyword evidence="5" id="KW-1185">Reference proteome</keyword>
<accession>S3DHI2</accession>
<organism evidence="4 5">
    <name type="scientific">Glarea lozoyensis (strain ATCC 20868 / MF5171)</name>
    <dbReference type="NCBI Taxonomy" id="1116229"/>
    <lineage>
        <taxon>Eukaryota</taxon>
        <taxon>Fungi</taxon>
        <taxon>Dikarya</taxon>
        <taxon>Ascomycota</taxon>
        <taxon>Pezizomycotina</taxon>
        <taxon>Leotiomycetes</taxon>
        <taxon>Helotiales</taxon>
        <taxon>Helotiaceae</taxon>
        <taxon>Glarea</taxon>
    </lineage>
</organism>
<protein>
    <submittedName>
        <fullName evidence="4">NAD(P)-binding Rossmann-fold containing protein</fullName>
    </submittedName>
</protein>
<evidence type="ECO:0000256" key="1">
    <source>
        <dbReference type="ARBA" id="ARBA00006484"/>
    </source>
</evidence>
<name>S3DHI2_GLAL2</name>
<dbReference type="GeneID" id="19471293"/>
<dbReference type="PRINTS" id="PR00081">
    <property type="entry name" value="GDHRDH"/>
</dbReference>
<dbReference type="GO" id="GO:0016616">
    <property type="term" value="F:oxidoreductase activity, acting on the CH-OH group of donors, NAD or NADP as acceptor"/>
    <property type="evidence" value="ECO:0007669"/>
    <property type="project" value="TreeGrafter"/>
</dbReference>
<gene>
    <name evidence="4" type="ORF">GLAREA_12252</name>
</gene>
<dbReference type="GO" id="GO:0009688">
    <property type="term" value="P:abscisic acid biosynthetic process"/>
    <property type="evidence" value="ECO:0007669"/>
    <property type="project" value="UniProtKB-ARBA"/>
</dbReference>
<dbReference type="SUPFAM" id="SSF51735">
    <property type="entry name" value="NAD(P)-binding Rossmann-fold domains"/>
    <property type="match status" value="1"/>
</dbReference>
<dbReference type="InterPro" id="IPR020904">
    <property type="entry name" value="Sc_DH/Rdtase_CS"/>
</dbReference>
<dbReference type="EMBL" id="KE145361">
    <property type="protein sequence ID" value="EPE31496.1"/>
    <property type="molecule type" value="Genomic_DNA"/>
</dbReference>
<evidence type="ECO:0000313" key="4">
    <source>
        <dbReference type="EMBL" id="EPE31496.1"/>
    </source>
</evidence>